<feature type="region of interest" description="Disordered" evidence="1">
    <location>
        <begin position="1"/>
        <end position="61"/>
    </location>
</feature>
<name>A0A7Z7N9I2_9MYCO</name>
<evidence type="ECO:0000313" key="3">
    <source>
        <dbReference type="Proteomes" id="UP000554965"/>
    </source>
</evidence>
<reference evidence="2 3" key="1">
    <citation type="submission" date="2017-10" db="EMBL/GenBank/DDBJ databases">
        <authorList>
            <consortium name="Urmite Genomes"/>
        </authorList>
    </citation>
    <scope>NUCLEOTIDE SEQUENCE [LARGE SCALE GENOMIC DNA]</scope>
    <source>
        <strain evidence="2 3">FB-527</strain>
    </source>
</reference>
<dbReference type="AlphaFoldDB" id="A0A7Z7N9I2"/>
<keyword evidence="3" id="KW-1185">Reference proteome</keyword>
<sequence length="61" mass="6607">MKPPSVATNRLLGPGWMGLRNPEGEISLSAHPSSERQPVGRAEPADRAPARQLARYHSAHP</sequence>
<evidence type="ECO:0000313" key="2">
    <source>
        <dbReference type="EMBL" id="SOJ54841.1"/>
    </source>
</evidence>
<dbReference type="Proteomes" id="UP000554965">
    <property type="component" value="Unassembled WGS sequence"/>
</dbReference>
<comment type="caution">
    <text evidence="2">The sequence shown here is derived from an EMBL/GenBank/DDBJ whole genome shotgun (WGS) entry which is preliminary data.</text>
</comment>
<dbReference type="EMBL" id="OCTY01000002">
    <property type="protein sequence ID" value="SOJ54841.1"/>
    <property type="molecule type" value="Genomic_DNA"/>
</dbReference>
<evidence type="ECO:0000256" key="1">
    <source>
        <dbReference type="SAM" id="MobiDB-lite"/>
    </source>
</evidence>
<accession>A0A7Z7N9I2</accession>
<organism evidence="2 3">
    <name type="scientific">Mycobacterium simulans</name>
    <dbReference type="NCBI Taxonomy" id="627089"/>
    <lineage>
        <taxon>Bacteria</taxon>
        <taxon>Bacillati</taxon>
        <taxon>Actinomycetota</taxon>
        <taxon>Actinomycetes</taxon>
        <taxon>Mycobacteriales</taxon>
        <taxon>Mycobacteriaceae</taxon>
        <taxon>Mycobacterium</taxon>
    </lineage>
</organism>
<gene>
    <name evidence="2" type="ORF">MSIMFB_02333</name>
</gene>
<protein>
    <submittedName>
        <fullName evidence="2">Uncharacterized protein</fullName>
    </submittedName>
</protein>
<proteinExistence type="predicted"/>